<dbReference type="Proteomes" id="UP000694865">
    <property type="component" value="Unplaced"/>
</dbReference>
<reference evidence="3" key="1">
    <citation type="submission" date="2025-08" db="UniProtKB">
        <authorList>
            <consortium name="RefSeq"/>
        </authorList>
    </citation>
    <scope>IDENTIFICATION</scope>
    <source>
        <tissue evidence="3">Testes</tissue>
    </source>
</reference>
<protein>
    <submittedName>
        <fullName evidence="3">Uncharacterized protein C1orf50 homolog</fullName>
    </submittedName>
</protein>
<sequence>MDTSVTTVSLVERGGKSGTVALVNPEASGKIHDPMDLVELARHVQKADEFVRANAGNKLMTIAEQIRHLQKQAKKVLEEAKRDADLHHAACNIKKRPGQIYYLYKRESGQKYFSILSPEEWGTNCPHDYLGAYKLEFDMSWTPAKNIEKRGEEIALIDKLLASQGAIAYPSEPNFEGLEPKKSSEAADK</sequence>
<evidence type="ECO:0000313" key="2">
    <source>
        <dbReference type="Proteomes" id="UP000694865"/>
    </source>
</evidence>
<name>A0ABM0GY60_SACKO</name>
<dbReference type="GeneID" id="100373636"/>
<organism evidence="2 3">
    <name type="scientific">Saccoglossus kowalevskii</name>
    <name type="common">Acorn worm</name>
    <dbReference type="NCBI Taxonomy" id="10224"/>
    <lineage>
        <taxon>Eukaryota</taxon>
        <taxon>Metazoa</taxon>
        <taxon>Hemichordata</taxon>
        <taxon>Enteropneusta</taxon>
        <taxon>Harrimaniidae</taxon>
        <taxon>Saccoglossus</taxon>
    </lineage>
</organism>
<dbReference type="RefSeq" id="XP_002739964.1">
    <property type="nucleotide sequence ID" value="XM_002739918.2"/>
</dbReference>
<proteinExistence type="predicted"/>
<evidence type="ECO:0000313" key="3">
    <source>
        <dbReference type="RefSeq" id="XP_002739964.1"/>
    </source>
</evidence>
<keyword evidence="2" id="KW-1185">Reference proteome</keyword>
<gene>
    <name evidence="3" type="primary">LOC100373636</name>
</gene>
<feature type="compositionally biased region" description="Basic and acidic residues" evidence="1">
    <location>
        <begin position="178"/>
        <end position="189"/>
    </location>
</feature>
<dbReference type="PANTHER" id="PTHR14553">
    <property type="entry name" value="UNCHARACTERIZED PROTEIN C1ORF50"/>
    <property type="match status" value="1"/>
</dbReference>
<dbReference type="PANTHER" id="PTHR14553:SF1">
    <property type="entry name" value="SIMILAR TO CHROMOSOME 1 OPEN READING FRAME 50"/>
    <property type="match status" value="1"/>
</dbReference>
<dbReference type="InterPro" id="IPR019534">
    <property type="entry name" value="DUF2452"/>
</dbReference>
<feature type="region of interest" description="Disordered" evidence="1">
    <location>
        <begin position="170"/>
        <end position="189"/>
    </location>
</feature>
<dbReference type="Pfam" id="PF10504">
    <property type="entry name" value="DUF2452"/>
    <property type="match status" value="1"/>
</dbReference>
<evidence type="ECO:0000256" key="1">
    <source>
        <dbReference type="SAM" id="MobiDB-lite"/>
    </source>
</evidence>
<accession>A0ABM0GY60</accession>